<comment type="caution">
    <text evidence="1">The sequence shown here is derived from an EMBL/GenBank/DDBJ whole genome shotgun (WGS) entry which is preliminary data.</text>
</comment>
<proteinExistence type="predicted"/>
<keyword evidence="2" id="KW-1185">Reference proteome</keyword>
<accession>A0A7J9LCA8</accession>
<gene>
    <name evidence="1" type="ORF">Goshw_026068</name>
</gene>
<organism evidence="1 2">
    <name type="scientific">Gossypium schwendimanii</name>
    <name type="common">Cotton</name>
    <dbReference type="NCBI Taxonomy" id="34291"/>
    <lineage>
        <taxon>Eukaryota</taxon>
        <taxon>Viridiplantae</taxon>
        <taxon>Streptophyta</taxon>
        <taxon>Embryophyta</taxon>
        <taxon>Tracheophyta</taxon>
        <taxon>Spermatophyta</taxon>
        <taxon>Magnoliopsida</taxon>
        <taxon>eudicotyledons</taxon>
        <taxon>Gunneridae</taxon>
        <taxon>Pentapetalae</taxon>
        <taxon>rosids</taxon>
        <taxon>malvids</taxon>
        <taxon>Malvales</taxon>
        <taxon>Malvaceae</taxon>
        <taxon>Malvoideae</taxon>
        <taxon>Gossypium</taxon>
    </lineage>
</organism>
<name>A0A7J9LCA8_GOSSC</name>
<sequence length="44" mass="5380">MSSDWKQVHQIKSFTVGVMTTPEYYEWWSKMVNDNIPWLREECV</sequence>
<dbReference type="OrthoDB" id="1001079at2759"/>
<evidence type="ECO:0000313" key="2">
    <source>
        <dbReference type="Proteomes" id="UP000593576"/>
    </source>
</evidence>
<dbReference type="AlphaFoldDB" id="A0A7J9LCA8"/>
<dbReference type="Proteomes" id="UP000593576">
    <property type="component" value="Unassembled WGS sequence"/>
</dbReference>
<reference evidence="1 2" key="1">
    <citation type="journal article" date="2019" name="Genome Biol. Evol.">
        <title>Insights into the evolution of the New World diploid cottons (Gossypium, subgenus Houzingenia) based on genome sequencing.</title>
        <authorList>
            <person name="Grover C.E."/>
            <person name="Arick M.A. 2nd"/>
            <person name="Thrash A."/>
            <person name="Conover J.L."/>
            <person name="Sanders W.S."/>
            <person name="Peterson D.G."/>
            <person name="Frelichowski J.E."/>
            <person name="Scheffler J.A."/>
            <person name="Scheffler B.E."/>
            <person name="Wendel J.F."/>
        </authorList>
    </citation>
    <scope>NUCLEOTIDE SEQUENCE [LARGE SCALE GENOMIC DNA]</scope>
    <source>
        <strain evidence="1">1</strain>
        <tissue evidence="1">Leaf</tissue>
    </source>
</reference>
<dbReference type="EMBL" id="JABFAF010000005">
    <property type="protein sequence ID" value="MBA0856293.1"/>
    <property type="molecule type" value="Genomic_DNA"/>
</dbReference>
<evidence type="ECO:0000313" key="1">
    <source>
        <dbReference type="EMBL" id="MBA0856293.1"/>
    </source>
</evidence>
<protein>
    <submittedName>
        <fullName evidence="1">Uncharacterized protein</fullName>
    </submittedName>
</protein>